<dbReference type="Proteomes" id="UP000235162">
    <property type="component" value="Unassembled WGS sequence"/>
</dbReference>
<name>A0AAP8SPC4_9GAMM</name>
<accession>A0AAP8SPC4</accession>
<feature type="chain" id="PRO_5043051191" evidence="1">
    <location>
        <begin position="25"/>
        <end position="299"/>
    </location>
</feature>
<dbReference type="KEGG" id="hja:BST95_16270"/>
<evidence type="ECO:0000313" key="2">
    <source>
        <dbReference type="EMBL" id="PLW87374.1"/>
    </source>
</evidence>
<evidence type="ECO:0000256" key="1">
    <source>
        <dbReference type="SAM" id="SignalP"/>
    </source>
</evidence>
<feature type="signal peptide" evidence="1">
    <location>
        <begin position="1"/>
        <end position="24"/>
    </location>
</feature>
<dbReference type="RefSeq" id="WP_084200552.1">
    <property type="nucleotide sequence ID" value="NZ_BMYL01000001.1"/>
</dbReference>
<evidence type="ECO:0000313" key="3">
    <source>
        <dbReference type="Proteomes" id="UP000235162"/>
    </source>
</evidence>
<dbReference type="Pfam" id="PF13557">
    <property type="entry name" value="Phenol_MetA_deg"/>
    <property type="match status" value="1"/>
</dbReference>
<keyword evidence="3" id="KW-1185">Reference proteome</keyword>
<organism evidence="2 3">
    <name type="scientific">Halioglobus japonicus</name>
    <dbReference type="NCBI Taxonomy" id="930805"/>
    <lineage>
        <taxon>Bacteria</taxon>
        <taxon>Pseudomonadati</taxon>
        <taxon>Pseudomonadota</taxon>
        <taxon>Gammaproteobacteria</taxon>
        <taxon>Cellvibrionales</taxon>
        <taxon>Halieaceae</taxon>
        <taxon>Halioglobus</taxon>
    </lineage>
</organism>
<sequence>MRLTIATGCVVFQLLLAGQASSQALEPRSFNNIPVGETFLLVGLGRSDGDLSPSPSSPLQDAELTMDVGLVGVSHTFALAGSSSKVDFVAGRTCYEGSAIFMGEFAEGRRCEYTDPNLKLTWNFYGAPAMGLEEFGGWQQGLVVGASVAAQLPWGSYSSEQLINAGANRWKVTPALGVTWRTGRWQWELKGQVSVFEENDDFFNGNTIEQDPLYQVSGHLIRLLGKGRWVSLDANYFAGGRTEANGERQDDRQENSRLGITFSMPFTRHQSLKLYASRGVLTRIGNEFDTFGVGWVYRL</sequence>
<reference evidence="2 3" key="1">
    <citation type="submission" date="2018-01" db="EMBL/GenBank/DDBJ databases">
        <title>The draft genome sequence of Halioglobus japonicus S1-36.</title>
        <authorList>
            <person name="Du Z.-J."/>
            <person name="Shi M.-J."/>
        </authorList>
    </citation>
    <scope>NUCLEOTIDE SEQUENCE [LARGE SCALE GENOMIC DNA]</scope>
    <source>
        <strain evidence="2 3">S1-36</strain>
    </source>
</reference>
<proteinExistence type="predicted"/>
<dbReference type="EMBL" id="PKUR01000001">
    <property type="protein sequence ID" value="PLW87374.1"/>
    <property type="molecule type" value="Genomic_DNA"/>
</dbReference>
<dbReference type="AlphaFoldDB" id="A0AAP8SPC4"/>
<protein>
    <submittedName>
        <fullName evidence="2">Transporter</fullName>
    </submittedName>
</protein>
<comment type="caution">
    <text evidence="2">The sequence shown here is derived from an EMBL/GenBank/DDBJ whole genome shotgun (WGS) entry which is preliminary data.</text>
</comment>
<dbReference type="InterPro" id="IPR025737">
    <property type="entry name" value="FApF"/>
</dbReference>
<keyword evidence="1" id="KW-0732">Signal</keyword>
<gene>
    <name evidence="2" type="ORF">C0029_01930</name>
</gene>